<evidence type="ECO:0000313" key="1">
    <source>
        <dbReference type="EMBL" id="AHM76984.1"/>
    </source>
</evidence>
<sequence length="30" mass="3276">MAQGMVTSVIICQQAIESAPTAKRQRSLKE</sequence>
<dbReference type="HOGENOM" id="CLU_3404022_0_0_6"/>
<proteinExistence type="predicted"/>
<reference evidence="1 2" key="1">
    <citation type="journal article" date="2014" name="Proc. Natl. Acad. Sci. U.S.A.">
        <title>Molecular dissection of the evolution of carbapenem-resistant multilocus sequence type 258 Klebsiella pneumoniae.</title>
        <authorList>
            <person name="Deleo F.R."/>
            <person name="Chen L."/>
            <person name="Porcella S.F."/>
            <person name="Martens C.A."/>
            <person name="Kobayashi S.D."/>
            <person name="Porter A.R."/>
            <person name="Chavda K.D."/>
            <person name="Jacobs M.R."/>
            <person name="Mathema B."/>
            <person name="Olsen R.J."/>
            <person name="Bonomo R.A."/>
            <person name="Musser J.M."/>
            <person name="Kreiswirth B.N."/>
        </authorList>
    </citation>
    <scope>NUCLEOTIDE SEQUENCE [LARGE SCALE GENOMIC DNA]</scope>
    <source>
        <strain evidence="1">30684/NJST258_2</strain>
    </source>
</reference>
<dbReference type="EMBL" id="CP006918">
    <property type="protein sequence ID" value="AHM76984.1"/>
    <property type="molecule type" value="Genomic_DNA"/>
</dbReference>
<accession>W8UAQ0</accession>
<dbReference type="KEGG" id="kps:KPNJ2_00204"/>
<evidence type="ECO:0000313" key="2">
    <source>
        <dbReference type="Proteomes" id="UP000019586"/>
    </source>
</evidence>
<dbReference type="AlphaFoldDB" id="W8UAQ0"/>
<name>W8UAQ0_KLEPN</name>
<gene>
    <name evidence="1" type="ORF">KPNJ2_00204</name>
</gene>
<protein>
    <submittedName>
        <fullName evidence="1">Uncharacterized protein</fullName>
    </submittedName>
</protein>
<organism evidence="1 2">
    <name type="scientific">Klebsiella pneumoniae 30684/NJST258_2</name>
    <dbReference type="NCBI Taxonomy" id="1420013"/>
    <lineage>
        <taxon>Bacteria</taxon>
        <taxon>Pseudomonadati</taxon>
        <taxon>Pseudomonadota</taxon>
        <taxon>Gammaproteobacteria</taxon>
        <taxon>Enterobacterales</taxon>
        <taxon>Enterobacteriaceae</taxon>
        <taxon>Klebsiella/Raoultella group</taxon>
        <taxon>Klebsiella</taxon>
        <taxon>Klebsiella pneumoniae complex</taxon>
    </lineage>
</organism>
<dbReference type="Proteomes" id="UP000019586">
    <property type="component" value="Chromosome"/>
</dbReference>